<sequence length="43" mass="4916">MLGFSSFTYWKFAVFAILLISVLVFLMLILFTEALNRVINADS</sequence>
<keyword evidence="1" id="KW-1133">Transmembrane helix</keyword>
<reference evidence="2 3" key="1">
    <citation type="journal article" date="2016" name="Genome Announc.">
        <title>Complete genome sequence of the hyperthermophilic and piezophilic archaeon Thermococcus barophilus Ch5, capable of growth at the expense of hydrogenogenesis from carbon monoxide and formate.</title>
        <authorList>
            <person name="Oger P."/>
            <person name="Sokolova T.G."/>
            <person name="Kozhevnikova D.A."/>
            <person name="Taranov E.A."/>
            <person name="Vannier P."/>
            <person name="Lee H.S."/>
            <person name="Kwon K.K."/>
            <person name="Kang S.G."/>
            <person name="Lee J.H."/>
            <person name="Bonch-Osmolovskaya E.A."/>
            <person name="Lebedinsky A.V."/>
        </authorList>
    </citation>
    <scope>NUCLEOTIDE SEQUENCE [LARGE SCALE GENOMIC DNA]</scope>
    <source>
        <strain evidence="3">Ch5</strain>
    </source>
</reference>
<dbReference type="AlphaFoldDB" id="A0A0S1XEF4"/>
<accession>A0A0S1XEF4</accession>
<proteinExistence type="predicted"/>
<evidence type="ECO:0000313" key="3">
    <source>
        <dbReference type="Proteomes" id="UP000066042"/>
    </source>
</evidence>
<evidence type="ECO:0000313" key="2">
    <source>
        <dbReference type="EMBL" id="ALM76094.1"/>
    </source>
</evidence>
<dbReference type="Proteomes" id="UP000066042">
    <property type="component" value="Chromosome"/>
</dbReference>
<feature type="transmembrane region" description="Helical" evidence="1">
    <location>
        <begin position="12"/>
        <end position="31"/>
    </location>
</feature>
<evidence type="ECO:0000256" key="1">
    <source>
        <dbReference type="SAM" id="Phobius"/>
    </source>
</evidence>
<dbReference type="STRING" id="55802.TBCH5v1_2195"/>
<gene>
    <name evidence="2" type="ORF">TBCH5v1_2195</name>
</gene>
<keyword evidence="1" id="KW-0472">Membrane</keyword>
<dbReference type="EMBL" id="CP013050">
    <property type="protein sequence ID" value="ALM76094.1"/>
    <property type="molecule type" value="Genomic_DNA"/>
</dbReference>
<name>A0A0S1XEF4_THEBA</name>
<keyword evidence="1" id="KW-0812">Transmembrane</keyword>
<dbReference type="PATRIC" id="fig|55802.8.peg.2177"/>
<protein>
    <submittedName>
        <fullName evidence="2">Uncharacterized protein</fullName>
    </submittedName>
</protein>
<organism evidence="2 3">
    <name type="scientific">Thermococcus barophilus</name>
    <dbReference type="NCBI Taxonomy" id="55802"/>
    <lineage>
        <taxon>Archaea</taxon>
        <taxon>Methanobacteriati</taxon>
        <taxon>Methanobacteriota</taxon>
        <taxon>Thermococci</taxon>
        <taxon>Thermococcales</taxon>
        <taxon>Thermococcaceae</taxon>
        <taxon>Thermococcus</taxon>
    </lineage>
</organism>